<feature type="compositionally biased region" description="Polar residues" evidence="1">
    <location>
        <begin position="583"/>
        <end position="594"/>
    </location>
</feature>
<dbReference type="EMBL" id="JAWDGP010000195">
    <property type="protein sequence ID" value="KAK3803039.1"/>
    <property type="molecule type" value="Genomic_DNA"/>
</dbReference>
<feature type="compositionally biased region" description="Basic and acidic residues" evidence="1">
    <location>
        <begin position="518"/>
        <end position="531"/>
    </location>
</feature>
<feature type="compositionally biased region" description="Basic and acidic residues" evidence="1">
    <location>
        <begin position="1226"/>
        <end position="1248"/>
    </location>
</feature>
<feature type="region of interest" description="Disordered" evidence="1">
    <location>
        <begin position="302"/>
        <end position="325"/>
    </location>
</feature>
<reference evidence="2" key="1">
    <citation type="journal article" date="2023" name="G3 (Bethesda)">
        <title>A reference genome for the long-term kleptoplast-retaining sea slug Elysia crispata morphotype clarki.</title>
        <authorList>
            <person name="Eastman K.E."/>
            <person name="Pendleton A.L."/>
            <person name="Shaikh M.A."/>
            <person name="Suttiyut T."/>
            <person name="Ogas R."/>
            <person name="Tomko P."/>
            <person name="Gavelis G."/>
            <person name="Widhalm J.R."/>
            <person name="Wisecaver J.H."/>
        </authorList>
    </citation>
    <scope>NUCLEOTIDE SEQUENCE</scope>
    <source>
        <strain evidence="2">ECLA1</strain>
    </source>
</reference>
<feature type="compositionally biased region" description="Basic and acidic residues" evidence="1">
    <location>
        <begin position="821"/>
        <end position="856"/>
    </location>
</feature>
<feature type="compositionally biased region" description="Low complexity" evidence="1">
    <location>
        <begin position="398"/>
        <end position="407"/>
    </location>
</feature>
<organism evidence="2 3">
    <name type="scientific">Elysia crispata</name>
    <name type="common">lettuce slug</name>
    <dbReference type="NCBI Taxonomy" id="231223"/>
    <lineage>
        <taxon>Eukaryota</taxon>
        <taxon>Metazoa</taxon>
        <taxon>Spiralia</taxon>
        <taxon>Lophotrochozoa</taxon>
        <taxon>Mollusca</taxon>
        <taxon>Gastropoda</taxon>
        <taxon>Heterobranchia</taxon>
        <taxon>Euthyneura</taxon>
        <taxon>Panpulmonata</taxon>
        <taxon>Sacoglossa</taxon>
        <taxon>Placobranchoidea</taxon>
        <taxon>Plakobranchidae</taxon>
        <taxon>Elysia</taxon>
    </lineage>
</organism>
<accession>A0AAE1ECY6</accession>
<feature type="region of interest" description="Disordered" evidence="1">
    <location>
        <begin position="359"/>
        <end position="411"/>
    </location>
</feature>
<feature type="compositionally biased region" description="Polar residues" evidence="1">
    <location>
        <begin position="649"/>
        <end position="661"/>
    </location>
</feature>
<keyword evidence="3" id="KW-1185">Reference proteome</keyword>
<feature type="region of interest" description="Disordered" evidence="1">
    <location>
        <begin position="1"/>
        <end position="46"/>
    </location>
</feature>
<comment type="caution">
    <text evidence="2">The sequence shown here is derived from an EMBL/GenBank/DDBJ whole genome shotgun (WGS) entry which is preliminary data.</text>
</comment>
<feature type="region of interest" description="Disordered" evidence="1">
    <location>
        <begin position="518"/>
        <end position="594"/>
    </location>
</feature>
<evidence type="ECO:0000256" key="1">
    <source>
        <dbReference type="SAM" id="MobiDB-lite"/>
    </source>
</evidence>
<feature type="compositionally biased region" description="Polar residues" evidence="1">
    <location>
        <begin position="532"/>
        <end position="545"/>
    </location>
</feature>
<feature type="compositionally biased region" description="Basic and acidic residues" evidence="1">
    <location>
        <begin position="22"/>
        <end position="32"/>
    </location>
</feature>
<dbReference type="AlphaFoldDB" id="A0AAE1ECY6"/>
<evidence type="ECO:0000313" key="2">
    <source>
        <dbReference type="EMBL" id="KAK3803039.1"/>
    </source>
</evidence>
<feature type="region of interest" description="Disordered" evidence="1">
    <location>
        <begin position="915"/>
        <end position="939"/>
    </location>
</feature>
<sequence length="1269" mass="144272">MSSSNAIDNTGRNCVQLSSSLREPKPSPHGEGEGASIKTTSSKHVGTTVRADTLEKHNLSPLGARSFIFPQRHESPEGNPEVRRTWPTGTISGRVERPVSSSVDVPDAGCVSPPGHLHANKWAQIIIRARQRQILGESDNISPPCSSEDAGSEVQAELPTSAVDSDLKLPSSKFVEMWFSKRRPPKLDPDRAAEVEAGVTTRNDSEAKDFTEEKVSQKPRLFVKTFGAKDKKQLSLGRVLAKKDEKVTDEDLEFKKQCRLELEKRLSECGFGIHAQVKERKIREKKAREHKRHKNTVFDAASQTDIEYDTQEKDTSSNSKEFGVSTTSETNGAYIVSGPEIGTKADNLHDSSCKETIFDNQSSTSKANSLPENLTRGITKTSPSQRESVERISVASLQQQPPAAEFEPPARRTRSLLDSFRDFTCKSFWKRAQRPLELKEPSTASNSDLTININVSNVDGTASKSSESDGQGLKTSPQQCTEESKATVLKQNAVVRGNVLRSVVFYQNRFIVMDHSKSRTRKTGDVDKKQNTENNSERSISTSGKESVPENDSSTRKEREAPENESSVKVKTFNDGDCKEAPSANNRLKGSQSYSGVESGQALLSLPGAADTRSCLAVDVSSSNCLKSESDIELDLYYSRVQNLTLESGRLTSSEGTQPESQSRHFGLDPGFNKSVSDNQNGPQEFIEMDKNPQRRKEEYVETNIQDSDGLKEIDLPLDCHGKKGQSKQYTVKDRGSKHNQVEGFLDFEASDKKGGSRSIAEIFLDEQNEKIKPKIHSKDRVYSYSETGKRSRDCYTRQNYHVEAETGIENELFSSLQPTRETKHTTPSEIKRYSEDYEERGRNSRVSDTKSLDRKGLREGITESKYKTRFLSGELGEGDTIKTERATDISKHWNQIRLGCRSSDNAQEEINDHRHYSYDPDGNEIQANRKTKLRSRDDRERSPIFTKYTHQRKFNSEENFLEPRHSSRRENRNVQFRDDKQIVSEIYVHELSPREKHSQRHKEMELEGWNDYSNSVNLKSRGRRSLSPKLSEVFDQTLEAEVLSNQNRRVKKFYSSGVSRNTNTRNCKHLPEDLIDYPGDFRDLRGSNHRDHRGSNIQTLNHRQRASRWKQSDEAIKTRTSYHDDLDMEHSGSLHATSGEIPASQSIESRRTAKISSTSSTSPGHEKYQPRNRESHLRYKEYGIPGKDDRLRYMDIQPYEEELSPDHEEYQPSIRDYQPRHKNHKQSEKEYQPSQREYEPSQRDYHLSHLNKRTRSTEPSRRRHTEKS</sequence>
<name>A0AAE1ECY6_9GAST</name>
<evidence type="ECO:0000313" key="3">
    <source>
        <dbReference type="Proteomes" id="UP001283361"/>
    </source>
</evidence>
<gene>
    <name evidence="2" type="ORF">RRG08_052849</name>
</gene>
<feature type="compositionally biased region" description="Polar residues" evidence="1">
    <location>
        <begin position="1155"/>
        <end position="1164"/>
    </location>
</feature>
<feature type="compositionally biased region" description="Polar residues" evidence="1">
    <location>
        <begin position="1"/>
        <end position="21"/>
    </location>
</feature>
<feature type="region of interest" description="Disordered" evidence="1">
    <location>
        <begin position="649"/>
        <end position="671"/>
    </location>
</feature>
<feature type="region of interest" description="Disordered" evidence="1">
    <location>
        <begin position="813"/>
        <end position="856"/>
    </location>
</feature>
<feature type="region of interest" description="Disordered" evidence="1">
    <location>
        <begin position="67"/>
        <end position="105"/>
    </location>
</feature>
<feature type="compositionally biased region" description="Basic and acidic residues" evidence="1">
    <location>
        <begin position="1111"/>
        <end position="1133"/>
    </location>
</feature>
<protein>
    <submittedName>
        <fullName evidence="2">Uncharacterized protein</fullName>
    </submittedName>
</protein>
<feature type="compositionally biased region" description="Basic and acidic residues" evidence="1">
    <location>
        <begin position="1165"/>
        <end position="1184"/>
    </location>
</feature>
<feature type="compositionally biased region" description="Polar residues" evidence="1">
    <location>
        <begin position="359"/>
        <end position="386"/>
    </location>
</feature>
<feature type="compositionally biased region" description="Basic and acidic residues" evidence="1">
    <location>
        <begin position="71"/>
        <end position="84"/>
    </location>
</feature>
<feature type="region of interest" description="Disordered" evidence="1">
    <location>
        <begin position="1059"/>
        <end position="1078"/>
    </location>
</feature>
<dbReference type="Proteomes" id="UP001283361">
    <property type="component" value="Unassembled WGS sequence"/>
</dbReference>
<feature type="compositionally biased region" description="Polar residues" evidence="1">
    <location>
        <begin position="316"/>
        <end position="325"/>
    </location>
</feature>
<proteinExistence type="predicted"/>
<feature type="region of interest" description="Disordered" evidence="1">
    <location>
        <begin position="460"/>
        <end position="484"/>
    </location>
</feature>
<feature type="region of interest" description="Disordered" evidence="1">
    <location>
        <begin position="137"/>
        <end position="156"/>
    </location>
</feature>
<feature type="region of interest" description="Disordered" evidence="1">
    <location>
        <begin position="1202"/>
        <end position="1269"/>
    </location>
</feature>
<feature type="compositionally biased region" description="Basic and acidic residues" evidence="1">
    <location>
        <begin position="553"/>
        <end position="580"/>
    </location>
</feature>
<feature type="compositionally biased region" description="Polar residues" evidence="1">
    <location>
        <begin position="460"/>
        <end position="481"/>
    </location>
</feature>
<feature type="region of interest" description="Disordered" evidence="1">
    <location>
        <begin position="1086"/>
        <end position="1184"/>
    </location>
</feature>